<proteinExistence type="predicted"/>
<reference evidence="1" key="1">
    <citation type="journal article" date="2022" name="bioRxiv">
        <title>Thiovibrio frasassiensisgen. nov., sp. nov., an autotrophic, elemental sulfur disproportionating bacterium isolated from sulfidic karst sediment, and proposal of Thiovibrionaceae fam. nov.</title>
        <authorList>
            <person name="Aronson H."/>
            <person name="Thomas C."/>
            <person name="Bhattacharyya M."/>
            <person name="Eckstein S."/>
            <person name="Jensen S."/>
            <person name="Barco R."/>
            <person name="Macalady J."/>
            <person name="Amend J."/>
        </authorList>
    </citation>
    <scope>NUCLEOTIDE SEQUENCE</scope>
    <source>
        <strain evidence="1">RS19-109</strain>
    </source>
</reference>
<dbReference type="Proteomes" id="UP001154240">
    <property type="component" value="Unassembled WGS sequence"/>
</dbReference>
<comment type="caution">
    <text evidence="1">The sequence shown here is derived from an EMBL/GenBank/DDBJ whole genome shotgun (WGS) entry which is preliminary data.</text>
</comment>
<dbReference type="EMBL" id="JAPHEH010000001">
    <property type="protein sequence ID" value="MDG4476749.1"/>
    <property type="molecule type" value="Genomic_DNA"/>
</dbReference>
<protein>
    <submittedName>
        <fullName evidence="1">Uncharacterized protein</fullName>
    </submittedName>
</protein>
<evidence type="ECO:0000313" key="1">
    <source>
        <dbReference type="EMBL" id="MDG4476749.1"/>
    </source>
</evidence>
<organism evidence="1 2">
    <name type="scientific">Thiovibrio frasassiensis</name>
    <dbReference type="NCBI Taxonomy" id="2984131"/>
    <lineage>
        <taxon>Bacteria</taxon>
        <taxon>Pseudomonadati</taxon>
        <taxon>Thermodesulfobacteriota</taxon>
        <taxon>Desulfobulbia</taxon>
        <taxon>Desulfobulbales</taxon>
        <taxon>Thiovibrionaceae</taxon>
        <taxon>Thiovibrio</taxon>
    </lineage>
</organism>
<evidence type="ECO:0000313" key="2">
    <source>
        <dbReference type="Proteomes" id="UP001154240"/>
    </source>
</evidence>
<sequence>MKVQIESIFPSSESPRYLFGKIGKKSTDEYVVFSPMDTGSDFDLNDIVKFVKVSQGPVEAINQTKNKTALVGIHDICINKDVIRVRYDSQFP</sequence>
<keyword evidence="2" id="KW-1185">Reference proteome</keyword>
<accession>A0A9X4ML03</accession>
<reference evidence="1" key="2">
    <citation type="submission" date="2022-10" db="EMBL/GenBank/DDBJ databases">
        <authorList>
            <person name="Aronson H.S."/>
        </authorList>
    </citation>
    <scope>NUCLEOTIDE SEQUENCE</scope>
    <source>
        <strain evidence="1">RS19-109</strain>
    </source>
</reference>
<name>A0A9X4ML03_9BACT</name>
<dbReference type="RefSeq" id="WP_307633714.1">
    <property type="nucleotide sequence ID" value="NZ_JAPHEH010000001.1"/>
</dbReference>
<dbReference type="AlphaFoldDB" id="A0A9X4ML03"/>
<gene>
    <name evidence="1" type="ORF">OLX77_11350</name>
</gene>